<organism evidence="7 8">
    <name type="scientific">Cupriavidus campinensis</name>
    <dbReference type="NCBI Taxonomy" id="151783"/>
    <lineage>
        <taxon>Bacteria</taxon>
        <taxon>Pseudomonadati</taxon>
        <taxon>Pseudomonadota</taxon>
        <taxon>Betaproteobacteria</taxon>
        <taxon>Burkholderiales</taxon>
        <taxon>Burkholderiaceae</taxon>
        <taxon>Cupriavidus</taxon>
    </lineage>
</organism>
<evidence type="ECO:0000313" key="8">
    <source>
        <dbReference type="Proteomes" id="UP001056132"/>
    </source>
</evidence>
<gene>
    <name evidence="7" type="ORF">M5D45_12770</name>
</gene>
<feature type="transmembrane region" description="Helical" evidence="5">
    <location>
        <begin position="216"/>
        <end position="234"/>
    </location>
</feature>
<keyword evidence="4 5" id="KW-0472">Membrane</keyword>
<dbReference type="InterPro" id="IPR007016">
    <property type="entry name" value="O-antigen_ligase-rel_domated"/>
</dbReference>
<evidence type="ECO:0000256" key="4">
    <source>
        <dbReference type="ARBA" id="ARBA00023136"/>
    </source>
</evidence>
<evidence type="ECO:0000256" key="3">
    <source>
        <dbReference type="ARBA" id="ARBA00022989"/>
    </source>
</evidence>
<feature type="transmembrane region" description="Helical" evidence="5">
    <location>
        <begin position="141"/>
        <end position="161"/>
    </location>
</feature>
<feature type="transmembrane region" description="Helical" evidence="5">
    <location>
        <begin position="116"/>
        <end position="135"/>
    </location>
</feature>
<evidence type="ECO:0000256" key="1">
    <source>
        <dbReference type="ARBA" id="ARBA00004141"/>
    </source>
</evidence>
<reference evidence="7" key="1">
    <citation type="journal article" date="2022" name="Microbiol. Resour. Announc.">
        <title>Genome Sequence of Cupriavidus campinensis Strain G5, a Member of a Bacterial Consortium Capable of Polyethylene Degradation.</title>
        <authorList>
            <person name="Schneider B."/>
            <person name="Pfeiffer F."/>
            <person name="Dyall-Smith M."/>
            <person name="Kunte H.J."/>
        </authorList>
    </citation>
    <scope>NUCLEOTIDE SEQUENCE</scope>
    <source>
        <strain evidence="7">G5</strain>
    </source>
</reference>
<evidence type="ECO:0000256" key="5">
    <source>
        <dbReference type="SAM" id="Phobius"/>
    </source>
</evidence>
<dbReference type="InterPro" id="IPR051533">
    <property type="entry name" value="WaaL-like"/>
</dbReference>
<dbReference type="KEGG" id="ccam:M5D45_12770"/>
<dbReference type="GO" id="GO:0016874">
    <property type="term" value="F:ligase activity"/>
    <property type="evidence" value="ECO:0007669"/>
    <property type="project" value="UniProtKB-KW"/>
</dbReference>
<keyword evidence="2 5" id="KW-0812">Transmembrane</keyword>
<sequence length="425" mass="45523">MTFRTSRLTSMADALVFAFPILILCVPRGAGVFLAGVGILLLLGWRGLGREWRHHARVLVPLTLSVLAFLAVYVASKFYHHTPWNVIDNPLRALLAVLTCWMIVRTAANPDRLWDGITVGLVGALGIVSYQFLVLHDGRPAAWVQPIAFANMVAALALVGFARPGDGFRAHAHAWLNVLCAAPILIMNGTRGGMMAMLLTLFPLLLVRYRGFSLRMFLAAGAGIVALVVALYVVPGSPVTERVDQAVHEVQQFEQGDAESSVGARLQMWEIGLQYFANHPWIGVGVGQFARVLQAAPYCEQRTESVVCVLEHAHNDIVEAAATTGLPGLLTMLGLFLVPAVLFWRALRTCHAMGNARGESLGAAGLAVVLASLLSGLTQVTLAHQANVVFYAGVIGLLLGLATREAAQRSHSPSLTAGAALPARI</sequence>
<dbReference type="AlphaFoldDB" id="A0AAE9HZV9"/>
<dbReference type="GO" id="GO:0016020">
    <property type="term" value="C:membrane"/>
    <property type="evidence" value="ECO:0007669"/>
    <property type="project" value="UniProtKB-SubCell"/>
</dbReference>
<dbReference type="PANTHER" id="PTHR37422:SF23">
    <property type="entry name" value="TEICHURONIC ACID BIOSYNTHESIS PROTEIN TUAE"/>
    <property type="match status" value="1"/>
</dbReference>
<keyword evidence="7" id="KW-0436">Ligase</keyword>
<evidence type="ECO:0000259" key="6">
    <source>
        <dbReference type="Pfam" id="PF04932"/>
    </source>
</evidence>
<reference evidence="7" key="2">
    <citation type="submission" date="2022-05" db="EMBL/GenBank/DDBJ databases">
        <authorList>
            <person name="Kunte H.-J."/>
        </authorList>
    </citation>
    <scope>NUCLEOTIDE SEQUENCE</scope>
    <source>
        <strain evidence="7">G5</strain>
    </source>
</reference>
<dbReference type="EMBL" id="CP097330">
    <property type="protein sequence ID" value="URF03397.1"/>
    <property type="molecule type" value="Genomic_DNA"/>
</dbReference>
<feature type="transmembrane region" description="Helical" evidence="5">
    <location>
        <begin position="15"/>
        <end position="44"/>
    </location>
</feature>
<accession>A0AAE9HZV9</accession>
<dbReference type="PANTHER" id="PTHR37422">
    <property type="entry name" value="TEICHURONIC ACID BIOSYNTHESIS PROTEIN TUAE"/>
    <property type="match status" value="1"/>
</dbReference>
<proteinExistence type="predicted"/>
<dbReference type="Pfam" id="PF04932">
    <property type="entry name" value="Wzy_C"/>
    <property type="match status" value="1"/>
</dbReference>
<evidence type="ECO:0000313" key="7">
    <source>
        <dbReference type="EMBL" id="URF03397.1"/>
    </source>
</evidence>
<protein>
    <submittedName>
        <fullName evidence="7">O-antigen ligase family protein</fullName>
    </submittedName>
</protein>
<feature type="domain" description="O-antigen ligase-related" evidence="6">
    <location>
        <begin position="178"/>
        <end position="332"/>
    </location>
</feature>
<comment type="subcellular location">
    <subcellularLocation>
        <location evidence="1">Membrane</location>
        <topology evidence="1">Multi-pass membrane protein</topology>
    </subcellularLocation>
</comment>
<feature type="transmembrane region" description="Helical" evidence="5">
    <location>
        <begin position="56"/>
        <end position="75"/>
    </location>
</feature>
<dbReference type="Proteomes" id="UP001056132">
    <property type="component" value="Chromosome 1"/>
</dbReference>
<feature type="transmembrane region" description="Helical" evidence="5">
    <location>
        <begin position="329"/>
        <end position="347"/>
    </location>
</feature>
<name>A0AAE9HZV9_9BURK</name>
<evidence type="ECO:0000256" key="2">
    <source>
        <dbReference type="ARBA" id="ARBA00022692"/>
    </source>
</evidence>
<dbReference type="RefSeq" id="WP_250024725.1">
    <property type="nucleotide sequence ID" value="NZ_CP097330.1"/>
</dbReference>
<feature type="transmembrane region" description="Helical" evidence="5">
    <location>
        <begin position="359"/>
        <end position="377"/>
    </location>
</feature>
<keyword evidence="3 5" id="KW-1133">Transmembrane helix</keyword>
<feature type="transmembrane region" description="Helical" evidence="5">
    <location>
        <begin position="383"/>
        <end position="402"/>
    </location>
</feature>
<feature type="transmembrane region" description="Helical" evidence="5">
    <location>
        <begin position="192"/>
        <end position="209"/>
    </location>
</feature>